<dbReference type="STRING" id="930146.SAMN05192533_111128"/>
<sequence>MNNKKQVNQKDAANVEFGVEFGDLNAAKMYDRPFPAKKQKQKSKKS</sequence>
<organism evidence="1 2">
    <name type="scientific">Mesobacillus persicus</name>
    <dbReference type="NCBI Taxonomy" id="930146"/>
    <lineage>
        <taxon>Bacteria</taxon>
        <taxon>Bacillati</taxon>
        <taxon>Bacillota</taxon>
        <taxon>Bacilli</taxon>
        <taxon>Bacillales</taxon>
        <taxon>Bacillaceae</taxon>
        <taxon>Mesobacillus</taxon>
    </lineage>
</organism>
<dbReference type="EMBL" id="FOBW01000011">
    <property type="protein sequence ID" value="SEN33273.1"/>
    <property type="molecule type" value="Genomic_DNA"/>
</dbReference>
<reference evidence="2" key="1">
    <citation type="submission" date="2016-10" db="EMBL/GenBank/DDBJ databases">
        <authorList>
            <person name="Varghese N."/>
            <person name="Submissions S."/>
        </authorList>
    </citation>
    <scope>NUCLEOTIDE SEQUENCE [LARGE SCALE GENOMIC DNA]</scope>
    <source>
        <strain evidence="2">B48,IBRC-M 10115,DSM 25386,CECT 8001</strain>
    </source>
</reference>
<name>A0A1H8FNJ9_9BACI</name>
<dbReference type="Proteomes" id="UP000198553">
    <property type="component" value="Unassembled WGS sequence"/>
</dbReference>
<keyword evidence="2" id="KW-1185">Reference proteome</keyword>
<proteinExistence type="predicted"/>
<dbReference type="RefSeq" id="WP_170843907.1">
    <property type="nucleotide sequence ID" value="NZ_FOBW01000011.1"/>
</dbReference>
<accession>A0A1H8FNJ9</accession>
<gene>
    <name evidence="1" type="ORF">SAMN05192533_111128</name>
</gene>
<evidence type="ECO:0000313" key="2">
    <source>
        <dbReference type="Proteomes" id="UP000198553"/>
    </source>
</evidence>
<protein>
    <recommendedName>
        <fullName evidence="3">YfhE-like protein</fullName>
    </recommendedName>
</protein>
<dbReference type="AlphaFoldDB" id="A0A1H8FNJ9"/>
<evidence type="ECO:0000313" key="1">
    <source>
        <dbReference type="EMBL" id="SEN33273.1"/>
    </source>
</evidence>
<evidence type="ECO:0008006" key="3">
    <source>
        <dbReference type="Google" id="ProtNLM"/>
    </source>
</evidence>